<sequence length="71" mass="8438">MDDLKISFRFDHLCFSNFTDIDRKEQEPIKQMFRTWERKIRHAAATQSLNDELQFDSLTVVSIVVETKMEG</sequence>
<evidence type="ECO:0000313" key="1">
    <source>
        <dbReference type="EMBL" id="CEG31049.1"/>
    </source>
</evidence>
<dbReference type="Proteomes" id="UP000182110">
    <property type="component" value="Unassembled WGS sequence"/>
</dbReference>
<reference evidence="1 2" key="1">
    <citation type="journal article" date="2014" name="Genome Announc.">
        <title>Genome Sequence of Bacillus simplex Strain P558, Isolated from a Human Fecal Sample.</title>
        <authorList>
            <person name="Croce O."/>
            <person name="Hugon P."/>
            <person name="Lagier J.C."/>
            <person name="Bibi F."/>
            <person name="Robert C."/>
            <person name="Azhar E.I."/>
            <person name="Raoult D."/>
            <person name="Fournier P.E."/>
        </authorList>
    </citation>
    <scope>NUCLEOTIDE SEQUENCE [LARGE SCALE GENOMIC DNA]</scope>
    <source>
        <strain evidence="1 2">P558</strain>
    </source>
</reference>
<organism evidence="1 2">
    <name type="scientific">Peribacillus simplex</name>
    <dbReference type="NCBI Taxonomy" id="1478"/>
    <lineage>
        <taxon>Bacteria</taxon>
        <taxon>Bacillati</taxon>
        <taxon>Bacillota</taxon>
        <taxon>Bacilli</taxon>
        <taxon>Bacillales</taxon>
        <taxon>Bacillaceae</taxon>
        <taxon>Peribacillus</taxon>
    </lineage>
</organism>
<dbReference type="EMBL" id="CCXW01000001">
    <property type="protein sequence ID" value="CEG31049.1"/>
    <property type="molecule type" value="Genomic_DNA"/>
</dbReference>
<evidence type="ECO:0000313" key="2">
    <source>
        <dbReference type="Proteomes" id="UP000182110"/>
    </source>
</evidence>
<comment type="caution">
    <text evidence="1">The sequence shown here is derived from an EMBL/GenBank/DDBJ whole genome shotgun (WGS) entry which is preliminary data.</text>
</comment>
<keyword evidence="2" id="KW-1185">Reference proteome</keyword>
<name>A0AAN2PFB4_9BACI</name>
<protein>
    <submittedName>
        <fullName evidence="1">Uncharacterized protein</fullName>
    </submittedName>
</protein>
<accession>A0AAN2PFB4</accession>
<dbReference type="AlphaFoldDB" id="A0AAN2PFB4"/>
<gene>
    <name evidence="1" type="ORF">BN1180_01185</name>
</gene>
<proteinExistence type="predicted"/>
<dbReference type="RefSeq" id="WP_072272477.1">
    <property type="nucleotide sequence ID" value="NZ_CCXW01000001.1"/>
</dbReference>